<sequence length="273" mass="29503">MKELIIFLALILGVIPDLFSTNGNDVIGARSLSLGGFSTTLSDVWSVNNNQAGLGFVDQISGAISYESRFLLKETAYKSGAFALPTKLGAFGLSVTSFGYSAYNETKAGLSYGQKLNDKIALGVQLNYTNVKIGQEYGQKSALTGAIGLIANLSKEIALGVHVYNPTRTKFVDYNNERLPTIMKLGLDYKFSEKVFLAVETEKDIDFGAIARVGIEYNPIDILYLRGGISTNPTLSSFGFGLKLKDFKLDLSTSFHQTLGITPGISIIYTAGK</sequence>
<keyword evidence="2" id="KW-1185">Reference proteome</keyword>
<protein>
    <recommendedName>
        <fullName evidence="3">PorV/PorQ family protein</fullName>
    </recommendedName>
</protein>
<comment type="caution">
    <text evidence="1">The sequence shown here is derived from an EMBL/GenBank/DDBJ whole genome shotgun (WGS) entry which is preliminary data.</text>
</comment>
<proteinExistence type="predicted"/>
<evidence type="ECO:0000313" key="2">
    <source>
        <dbReference type="Proteomes" id="UP000321721"/>
    </source>
</evidence>
<reference evidence="1 2" key="1">
    <citation type="submission" date="2019-08" db="EMBL/GenBank/DDBJ databases">
        <title>Genome of Vicingus serpentipes NCIMB 15042.</title>
        <authorList>
            <person name="Bowman J.P."/>
        </authorList>
    </citation>
    <scope>NUCLEOTIDE SEQUENCE [LARGE SCALE GENOMIC DNA]</scope>
    <source>
        <strain evidence="1 2">NCIMB 15042</strain>
    </source>
</reference>
<evidence type="ECO:0008006" key="3">
    <source>
        <dbReference type="Google" id="ProtNLM"/>
    </source>
</evidence>
<dbReference type="AlphaFoldDB" id="A0A5C6RT64"/>
<organism evidence="1 2">
    <name type="scientific">Vicingus serpentipes</name>
    <dbReference type="NCBI Taxonomy" id="1926625"/>
    <lineage>
        <taxon>Bacteria</taxon>
        <taxon>Pseudomonadati</taxon>
        <taxon>Bacteroidota</taxon>
        <taxon>Flavobacteriia</taxon>
        <taxon>Flavobacteriales</taxon>
        <taxon>Vicingaceae</taxon>
        <taxon>Vicingus</taxon>
    </lineage>
</organism>
<evidence type="ECO:0000313" key="1">
    <source>
        <dbReference type="EMBL" id="TXB65135.1"/>
    </source>
</evidence>
<name>A0A5C6RT64_9FLAO</name>
<dbReference type="Proteomes" id="UP000321721">
    <property type="component" value="Unassembled WGS sequence"/>
</dbReference>
<accession>A0A5C6RT64</accession>
<dbReference type="EMBL" id="VOOS01000003">
    <property type="protein sequence ID" value="TXB65135.1"/>
    <property type="molecule type" value="Genomic_DNA"/>
</dbReference>
<dbReference type="RefSeq" id="WP_147099898.1">
    <property type="nucleotide sequence ID" value="NZ_VOOS01000003.1"/>
</dbReference>
<dbReference type="Gene3D" id="2.40.160.60">
    <property type="entry name" value="Outer membrane protein transport protein (OMPP1/FadL/TodX)"/>
    <property type="match status" value="1"/>
</dbReference>
<dbReference type="OrthoDB" id="9758448at2"/>
<gene>
    <name evidence="1" type="ORF">FRY74_06825</name>
</gene>